<dbReference type="SUPFAM" id="SSF55874">
    <property type="entry name" value="ATPase domain of HSP90 chaperone/DNA topoisomerase II/histidine kinase"/>
    <property type="match status" value="1"/>
</dbReference>
<feature type="transmembrane region" description="Helical" evidence="1">
    <location>
        <begin position="12"/>
        <end position="30"/>
    </location>
</feature>
<dbReference type="Proteomes" id="UP000584325">
    <property type="component" value="Unassembled WGS sequence"/>
</dbReference>
<dbReference type="Proteomes" id="UP000298763">
    <property type="component" value="Chromosome"/>
</dbReference>
<keyword evidence="5" id="KW-1185">Reference proteome</keyword>
<feature type="transmembrane region" description="Helical" evidence="1">
    <location>
        <begin position="129"/>
        <end position="146"/>
    </location>
</feature>
<gene>
    <name evidence="4" type="ORF">FCL38_09760</name>
    <name evidence="3" type="ORF">FHS02_002349</name>
</gene>
<evidence type="ECO:0000313" key="6">
    <source>
        <dbReference type="Proteomes" id="UP000584325"/>
    </source>
</evidence>
<evidence type="ECO:0000313" key="4">
    <source>
        <dbReference type="EMBL" id="QCP10685.1"/>
    </source>
</evidence>
<feature type="domain" description="Signal transduction histidine kinase internal region" evidence="2">
    <location>
        <begin position="166"/>
        <end position="243"/>
    </location>
</feature>
<dbReference type="AlphaFoldDB" id="A0A4P8HQQ5"/>
<dbReference type="PANTHER" id="PTHR34220">
    <property type="entry name" value="SENSOR HISTIDINE KINASE YPDA"/>
    <property type="match status" value="1"/>
</dbReference>
<dbReference type="EMBL" id="CP040017">
    <property type="protein sequence ID" value="QCP10685.1"/>
    <property type="molecule type" value="Genomic_DNA"/>
</dbReference>
<evidence type="ECO:0000256" key="1">
    <source>
        <dbReference type="SAM" id="Phobius"/>
    </source>
</evidence>
<name>A0A4P8HQQ5_9BURK</name>
<sequence length="371" mass="41375">MDDARLRRRMRLVIGAAWILFWVLMMVTAVQDFLRNDDGPLWKPLLWEGSSALTGTLLLMVQRRCTRRHDALVAQPRAWFARQAPWLLLYWLAFVPVAFGIRHAVYALMGDVYPHASWPRVFVYENVKMTIFFAIFVVILFGILSWQEMQGQRLRAERIASELRAAQLHQLTQQMQPHFLFNALNTVAAVMHEDVERADALLVRLADLLRASLRSEAQQVPLAAELHLLRGYADLMAERFSDRVTIAWHVDDGIGGLAVPAMSLQPLLENVFRHTVERTSASLREPVRVTVTARRDGDRLLLAVADDAGMLDEAPAAGGTGSALANLRARLAALHGDRATLTLAQLSPAGVRAELVLPCVVLPCVEAPCAS</sequence>
<dbReference type="InterPro" id="IPR036890">
    <property type="entry name" value="HATPase_C_sf"/>
</dbReference>
<keyword evidence="1" id="KW-0472">Membrane</keyword>
<keyword evidence="1" id="KW-1133">Transmembrane helix</keyword>
<dbReference type="GO" id="GO:0000155">
    <property type="term" value="F:phosphorelay sensor kinase activity"/>
    <property type="evidence" value="ECO:0007669"/>
    <property type="project" value="InterPro"/>
</dbReference>
<dbReference type="RefSeq" id="WP_137313564.1">
    <property type="nucleotide sequence ID" value="NZ_CP040017.1"/>
</dbReference>
<accession>A0A4P8HQQ5</accession>
<keyword evidence="1" id="KW-0812">Transmembrane</keyword>
<keyword evidence="4" id="KW-0418">Kinase</keyword>
<evidence type="ECO:0000313" key="3">
    <source>
        <dbReference type="EMBL" id="MBB3221542.1"/>
    </source>
</evidence>
<dbReference type="EMBL" id="JACHXS010000003">
    <property type="protein sequence ID" value="MBB3221542.1"/>
    <property type="molecule type" value="Genomic_DNA"/>
</dbReference>
<feature type="transmembrane region" description="Helical" evidence="1">
    <location>
        <begin position="42"/>
        <end position="61"/>
    </location>
</feature>
<keyword evidence="4" id="KW-0808">Transferase</keyword>
<proteinExistence type="predicted"/>
<dbReference type="PANTHER" id="PTHR34220:SF9">
    <property type="entry name" value="SIGNAL TRANSDUCTION HISTIDINE KINASE INTERNAL REGION DOMAIN-CONTAINING PROTEIN"/>
    <property type="match status" value="1"/>
</dbReference>
<reference evidence="4 5" key="1">
    <citation type="submission" date="2019-05" db="EMBL/GenBank/DDBJ databases">
        <title>Draft Genome Sequences of Six Type Strains of the Genus Massilia.</title>
        <authorList>
            <person name="Miess H."/>
            <person name="Frediansyhah A."/>
            <person name="Gross H."/>
        </authorList>
    </citation>
    <scope>NUCLEOTIDE SEQUENCE [LARGE SCALE GENOMIC DNA]</scope>
    <source>
        <strain evidence="4 5">DSMZ 26121</strain>
    </source>
</reference>
<dbReference type="InterPro" id="IPR010559">
    <property type="entry name" value="Sig_transdc_His_kin_internal"/>
</dbReference>
<dbReference type="OrthoDB" id="2514702at2"/>
<evidence type="ECO:0000259" key="2">
    <source>
        <dbReference type="Pfam" id="PF06580"/>
    </source>
</evidence>
<evidence type="ECO:0000313" key="5">
    <source>
        <dbReference type="Proteomes" id="UP000298763"/>
    </source>
</evidence>
<dbReference type="Gene3D" id="3.30.565.10">
    <property type="entry name" value="Histidine kinase-like ATPase, C-terminal domain"/>
    <property type="match status" value="1"/>
</dbReference>
<reference evidence="3 6" key="2">
    <citation type="submission" date="2020-08" db="EMBL/GenBank/DDBJ databases">
        <title>Genomic Encyclopedia of Type Strains, Phase III (KMG-III): the genomes of soil and plant-associated and newly described type strains.</title>
        <authorList>
            <person name="Whitman W."/>
        </authorList>
    </citation>
    <scope>NUCLEOTIDE SEQUENCE [LARGE SCALE GENOMIC DNA]</scope>
    <source>
        <strain evidence="3 6">CECT 7753</strain>
    </source>
</reference>
<organism evidence="3 6">
    <name type="scientific">Pseudoduganella umbonata</name>
    <dbReference type="NCBI Taxonomy" id="864828"/>
    <lineage>
        <taxon>Bacteria</taxon>
        <taxon>Pseudomonadati</taxon>
        <taxon>Pseudomonadota</taxon>
        <taxon>Betaproteobacteria</taxon>
        <taxon>Burkholderiales</taxon>
        <taxon>Oxalobacteraceae</taxon>
        <taxon>Telluria group</taxon>
        <taxon>Pseudoduganella</taxon>
    </lineage>
</organism>
<protein>
    <submittedName>
        <fullName evidence="4">Sensor histidine kinase</fullName>
    </submittedName>
</protein>
<dbReference type="GO" id="GO:0016020">
    <property type="term" value="C:membrane"/>
    <property type="evidence" value="ECO:0007669"/>
    <property type="project" value="InterPro"/>
</dbReference>
<dbReference type="InterPro" id="IPR050640">
    <property type="entry name" value="Bact_2-comp_sensor_kinase"/>
</dbReference>
<feature type="transmembrane region" description="Helical" evidence="1">
    <location>
        <begin position="87"/>
        <end position="109"/>
    </location>
</feature>
<dbReference type="Pfam" id="PF06580">
    <property type="entry name" value="His_kinase"/>
    <property type="match status" value="1"/>
</dbReference>